<dbReference type="AlphaFoldDB" id="A0AAV7KUZ5"/>
<dbReference type="InterPro" id="IPR042566">
    <property type="entry name" value="L1_C"/>
</dbReference>
<evidence type="ECO:0000313" key="2">
    <source>
        <dbReference type="EMBL" id="KAJ1082718.1"/>
    </source>
</evidence>
<gene>
    <name evidence="2" type="ORF">NDU88_002883</name>
</gene>
<protein>
    <submittedName>
        <fullName evidence="2">Uncharacterized protein</fullName>
    </submittedName>
</protein>
<evidence type="ECO:0000256" key="1">
    <source>
        <dbReference type="SAM" id="MobiDB-lite"/>
    </source>
</evidence>
<sequence>MWHLDDAMISAYPDYTMEVQRKRGSYLKVKQRLHDLQVKYALLFPVKLKIMDLEKTHIFQSPEEGLAATLGEEKEIDTWVTPIPRRCRRKPPRSRPDRNQAAPEQA</sequence>
<proteinExistence type="predicted"/>
<name>A0AAV7KUZ5_PLEWA</name>
<evidence type="ECO:0000313" key="3">
    <source>
        <dbReference type="Proteomes" id="UP001066276"/>
    </source>
</evidence>
<comment type="caution">
    <text evidence="2">The sequence shown here is derived from an EMBL/GenBank/DDBJ whole genome shotgun (WGS) entry which is preliminary data.</text>
</comment>
<reference evidence="2" key="1">
    <citation type="journal article" date="2022" name="bioRxiv">
        <title>Sequencing and chromosome-scale assembly of the giantPleurodeles waltlgenome.</title>
        <authorList>
            <person name="Brown T."/>
            <person name="Elewa A."/>
            <person name="Iarovenko S."/>
            <person name="Subramanian E."/>
            <person name="Araus A.J."/>
            <person name="Petzold A."/>
            <person name="Susuki M."/>
            <person name="Suzuki K.-i.T."/>
            <person name="Hayashi T."/>
            <person name="Toyoda A."/>
            <person name="Oliveira C."/>
            <person name="Osipova E."/>
            <person name="Leigh N.D."/>
            <person name="Simon A."/>
            <person name="Yun M.H."/>
        </authorList>
    </citation>
    <scope>NUCLEOTIDE SEQUENCE</scope>
    <source>
        <strain evidence="2">20211129_DDA</strain>
        <tissue evidence="2">Liver</tissue>
    </source>
</reference>
<organism evidence="2 3">
    <name type="scientific">Pleurodeles waltl</name>
    <name type="common">Iberian ribbed newt</name>
    <dbReference type="NCBI Taxonomy" id="8319"/>
    <lineage>
        <taxon>Eukaryota</taxon>
        <taxon>Metazoa</taxon>
        <taxon>Chordata</taxon>
        <taxon>Craniata</taxon>
        <taxon>Vertebrata</taxon>
        <taxon>Euteleostomi</taxon>
        <taxon>Amphibia</taxon>
        <taxon>Batrachia</taxon>
        <taxon>Caudata</taxon>
        <taxon>Salamandroidea</taxon>
        <taxon>Salamandridae</taxon>
        <taxon>Pleurodelinae</taxon>
        <taxon>Pleurodeles</taxon>
    </lineage>
</organism>
<accession>A0AAV7KUZ5</accession>
<dbReference type="Gene3D" id="3.30.250.20">
    <property type="entry name" value="L1 transposable element, C-terminal domain"/>
    <property type="match status" value="1"/>
</dbReference>
<dbReference type="Proteomes" id="UP001066276">
    <property type="component" value="Chromosome 12"/>
</dbReference>
<dbReference type="EMBL" id="JANPWB010000016">
    <property type="protein sequence ID" value="KAJ1082718.1"/>
    <property type="molecule type" value="Genomic_DNA"/>
</dbReference>
<keyword evidence="3" id="KW-1185">Reference proteome</keyword>
<feature type="region of interest" description="Disordered" evidence="1">
    <location>
        <begin position="83"/>
        <end position="106"/>
    </location>
</feature>